<keyword evidence="11" id="KW-1185">Reference proteome</keyword>
<comment type="subcellular location">
    <subcellularLocation>
        <location evidence="1 5">Cytoplasm</location>
    </subcellularLocation>
</comment>
<dbReference type="InterPro" id="IPR053924">
    <property type="entry name" value="RecX_HTH_2nd"/>
</dbReference>
<evidence type="ECO:0000259" key="7">
    <source>
        <dbReference type="Pfam" id="PF02631"/>
    </source>
</evidence>
<organism evidence="10 11">
    <name type="scientific">Paeniglutamicibacter psychrophenolicus</name>
    <dbReference type="NCBI Taxonomy" id="257454"/>
    <lineage>
        <taxon>Bacteria</taxon>
        <taxon>Bacillati</taxon>
        <taxon>Actinomycetota</taxon>
        <taxon>Actinomycetes</taxon>
        <taxon>Micrococcales</taxon>
        <taxon>Micrococcaceae</taxon>
        <taxon>Paeniglutamicibacter</taxon>
    </lineage>
</organism>
<evidence type="ECO:0000256" key="5">
    <source>
        <dbReference type="HAMAP-Rule" id="MF_01114"/>
    </source>
</evidence>
<evidence type="ECO:0000259" key="8">
    <source>
        <dbReference type="Pfam" id="PF21981"/>
    </source>
</evidence>
<feature type="compositionally biased region" description="Basic and acidic residues" evidence="6">
    <location>
        <begin position="107"/>
        <end position="120"/>
    </location>
</feature>
<dbReference type="InterPro" id="IPR053926">
    <property type="entry name" value="RecX_HTH_1st"/>
</dbReference>
<dbReference type="PANTHER" id="PTHR33602">
    <property type="entry name" value="REGULATORY PROTEIN RECX FAMILY PROTEIN"/>
    <property type="match status" value="1"/>
</dbReference>
<evidence type="ECO:0000256" key="1">
    <source>
        <dbReference type="ARBA" id="ARBA00004496"/>
    </source>
</evidence>
<feature type="compositionally biased region" description="Pro residues" evidence="6">
    <location>
        <begin position="50"/>
        <end position="62"/>
    </location>
</feature>
<dbReference type="EMBL" id="JAGIOE010000001">
    <property type="protein sequence ID" value="MBP2375536.1"/>
    <property type="molecule type" value="Genomic_DNA"/>
</dbReference>
<sequence>MGTTKNQGGSSGSPQGAERPLWSFPADGNSDWGDPTQIPVWAHSQAAAVAPPPERAPGPPETKPAFGERAGYAGRSSSRGAGGAGAWGSGGRSARAGAKRSTPKAPRTRERTPREPKEPVELTDEQYASKGRSILLRQLTASAKSRAQLKTKLLEKEIPEHIAEELLERFEEIELVDDEAFAESWVRSRARSRGLARSAIKRELREKGIEGELAESALEQIDDESEEETARDLVERKLRAPSMGVDREKSVRRLVGMLARKGYSPSVAFRIVNTAWDERFGPDAEQ</sequence>
<feature type="domain" description="RecX second three-helical" evidence="7">
    <location>
        <begin position="177"/>
        <end position="218"/>
    </location>
</feature>
<comment type="similarity">
    <text evidence="2 5">Belongs to the RecX family.</text>
</comment>
<feature type="compositionally biased region" description="Gly residues" evidence="6">
    <location>
        <begin position="80"/>
        <end position="91"/>
    </location>
</feature>
<dbReference type="RefSeq" id="WP_342592492.1">
    <property type="nucleotide sequence ID" value="NZ_BAAAMI010000013.1"/>
</dbReference>
<evidence type="ECO:0000313" key="11">
    <source>
        <dbReference type="Proteomes" id="UP000766570"/>
    </source>
</evidence>
<evidence type="ECO:0000256" key="2">
    <source>
        <dbReference type="ARBA" id="ARBA00009695"/>
    </source>
</evidence>
<comment type="function">
    <text evidence="5">Modulates RecA activity.</text>
</comment>
<evidence type="ECO:0000256" key="3">
    <source>
        <dbReference type="ARBA" id="ARBA00018111"/>
    </source>
</evidence>
<dbReference type="Pfam" id="PF21982">
    <property type="entry name" value="RecX_HTH1"/>
    <property type="match status" value="1"/>
</dbReference>
<name>A0ABS4WHQ0_9MICC</name>
<comment type="caution">
    <text evidence="10">The sequence shown here is derived from an EMBL/GenBank/DDBJ whole genome shotgun (WGS) entry which is preliminary data.</text>
</comment>
<keyword evidence="4 5" id="KW-0963">Cytoplasm</keyword>
<feature type="domain" description="RecX third three-helical" evidence="8">
    <location>
        <begin position="226"/>
        <end position="271"/>
    </location>
</feature>
<protein>
    <recommendedName>
        <fullName evidence="3 5">Regulatory protein RecX</fullName>
    </recommendedName>
</protein>
<evidence type="ECO:0000256" key="6">
    <source>
        <dbReference type="SAM" id="MobiDB-lite"/>
    </source>
</evidence>
<dbReference type="Proteomes" id="UP000766570">
    <property type="component" value="Unassembled WGS sequence"/>
</dbReference>
<dbReference type="Pfam" id="PF21981">
    <property type="entry name" value="RecX_HTH3"/>
    <property type="match status" value="1"/>
</dbReference>
<feature type="compositionally biased region" description="Low complexity" evidence="6">
    <location>
        <begin position="67"/>
        <end position="79"/>
    </location>
</feature>
<feature type="region of interest" description="Disordered" evidence="6">
    <location>
        <begin position="1"/>
        <end position="127"/>
    </location>
</feature>
<accession>A0ABS4WHQ0</accession>
<evidence type="ECO:0000256" key="4">
    <source>
        <dbReference type="ARBA" id="ARBA00022490"/>
    </source>
</evidence>
<feature type="domain" description="RecX first three-helical" evidence="9">
    <location>
        <begin position="133"/>
        <end position="169"/>
    </location>
</feature>
<dbReference type="InterPro" id="IPR053925">
    <property type="entry name" value="RecX_HTH_3rd"/>
</dbReference>
<dbReference type="InterPro" id="IPR003783">
    <property type="entry name" value="Regulatory_RecX"/>
</dbReference>
<evidence type="ECO:0000313" key="10">
    <source>
        <dbReference type="EMBL" id="MBP2375536.1"/>
    </source>
</evidence>
<dbReference type="PANTHER" id="PTHR33602:SF1">
    <property type="entry name" value="REGULATORY PROTEIN RECX FAMILY PROTEIN"/>
    <property type="match status" value="1"/>
</dbReference>
<feature type="compositionally biased region" description="Polar residues" evidence="6">
    <location>
        <begin position="1"/>
        <end position="14"/>
    </location>
</feature>
<reference evidence="10 11" key="1">
    <citation type="submission" date="2021-03" db="EMBL/GenBank/DDBJ databases">
        <title>Sequencing the genomes of 1000 actinobacteria strains.</title>
        <authorList>
            <person name="Klenk H.-P."/>
        </authorList>
    </citation>
    <scope>NUCLEOTIDE SEQUENCE [LARGE SCALE GENOMIC DNA]</scope>
    <source>
        <strain evidence="10 11">DSM 15454</strain>
    </source>
</reference>
<dbReference type="Pfam" id="PF02631">
    <property type="entry name" value="RecX_HTH2"/>
    <property type="match status" value="1"/>
</dbReference>
<evidence type="ECO:0000259" key="9">
    <source>
        <dbReference type="Pfam" id="PF21982"/>
    </source>
</evidence>
<dbReference type="Gene3D" id="1.10.10.10">
    <property type="entry name" value="Winged helix-like DNA-binding domain superfamily/Winged helix DNA-binding domain"/>
    <property type="match status" value="1"/>
</dbReference>
<dbReference type="InterPro" id="IPR036388">
    <property type="entry name" value="WH-like_DNA-bd_sf"/>
</dbReference>
<dbReference type="HAMAP" id="MF_01114">
    <property type="entry name" value="RecX"/>
    <property type="match status" value="1"/>
</dbReference>
<proteinExistence type="inferred from homology"/>
<gene>
    <name evidence="5" type="primary">recX</name>
    <name evidence="10" type="ORF">JOF46_003448</name>
</gene>